<dbReference type="Proteomes" id="UP000554342">
    <property type="component" value="Unassembled WGS sequence"/>
</dbReference>
<dbReference type="SMART" id="SM00671">
    <property type="entry name" value="SEL1"/>
    <property type="match status" value="4"/>
</dbReference>
<dbReference type="InterPro" id="IPR006597">
    <property type="entry name" value="Sel1-like"/>
</dbReference>
<dbReference type="RefSeq" id="WP_184003466.1">
    <property type="nucleotide sequence ID" value="NZ_BAABIF010000002.1"/>
</dbReference>
<dbReference type="Gene3D" id="1.25.40.10">
    <property type="entry name" value="Tetratricopeptide repeat domain"/>
    <property type="match status" value="1"/>
</dbReference>
<dbReference type="Pfam" id="PF08238">
    <property type="entry name" value="Sel1"/>
    <property type="match status" value="4"/>
</dbReference>
<dbReference type="EMBL" id="JACIJI010000003">
    <property type="protein sequence ID" value="MBB5719073.1"/>
    <property type="molecule type" value="Genomic_DNA"/>
</dbReference>
<name>A0A840YZJ6_9SPHN</name>
<comment type="caution">
    <text evidence="1">The sequence shown here is derived from an EMBL/GenBank/DDBJ whole genome shotgun (WGS) entry which is preliminary data.</text>
</comment>
<organism evidence="1 2">
    <name type="scientific">Stakelama sediminis</name>
    <dbReference type="NCBI Taxonomy" id="463200"/>
    <lineage>
        <taxon>Bacteria</taxon>
        <taxon>Pseudomonadati</taxon>
        <taxon>Pseudomonadota</taxon>
        <taxon>Alphaproteobacteria</taxon>
        <taxon>Sphingomonadales</taxon>
        <taxon>Sphingomonadaceae</taxon>
        <taxon>Stakelama</taxon>
    </lineage>
</organism>
<dbReference type="PANTHER" id="PTHR45011:SF1">
    <property type="entry name" value="DAP3-BINDING CELL DEATH ENHANCER 1"/>
    <property type="match status" value="1"/>
</dbReference>
<evidence type="ECO:0008006" key="3">
    <source>
        <dbReference type="Google" id="ProtNLM"/>
    </source>
</evidence>
<reference evidence="1 2" key="1">
    <citation type="submission" date="2020-08" db="EMBL/GenBank/DDBJ databases">
        <title>Genomic Encyclopedia of Type Strains, Phase IV (KMG-IV): sequencing the most valuable type-strain genomes for metagenomic binning, comparative biology and taxonomic classification.</title>
        <authorList>
            <person name="Goeker M."/>
        </authorList>
    </citation>
    <scope>NUCLEOTIDE SEQUENCE [LARGE SCALE GENOMIC DNA]</scope>
    <source>
        <strain evidence="1 2">DSM 27203</strain>
    </source>
</reference>
<sequence>MAMLAALSRDELDRRLAEPAAGRAALIRQAAEEGVAEAQTVFGQMLLDGVEVERDATAGFEWFVRAAAQGHLMALNMVGRCYDLGWGTAVNKARAAECFRIAATRGLEWGMYNYATALTMGEGVAEDKAAAFGWFEKAAALGNAKAINFIGSFYEDGWVVERDRVKAGDCYARAAQGGDFRGAFNHARMLAEDGQGDLALQWLTACGRTANARFIEKAERWLRDCPFAALRNDGVDALRAGAEAR</sequence>
<protein>
    <recommendedName>
        <fullName evidence="3">Sel1 repeat family protein</fullName>
    </recommendedName>
</protein>
<dbReference type="SUPFAM" id="SSF81901">
    <property type="entry name" value="HCP-like"/>
    <property type="match status" value="1"/>
</dbReference>
<dbReference type="InterPro" id="IPR011990">
    <property type="entry name" value="TPR-like_helical_dom_sf"/>
</dbReference>
<gene>
    <name evidence="1" type="ORF">FHR23_002011</name>
</gene>
<evidence type="ECO:0000313" key="2">
    <source>
        <dbReference type="Proteomes" id="UP000554342"/>
    </source>
</evidence>
<dbReference type="InterPro" id="IPR052748">
    <property type="entry name" value="ISR_Activator"/>
</dbReference>
<dbReference type="AlphaFoldDB" id="A0A840YZJ6"/>
<keyword evidence="2" id="KW-1185">Reference proteome</keyword>
<accession>A0A840YZJ6</accession>
<proteinExistence type="predicted"/>
<evidence type="ECO:0000313" key="1">
    <source>
        <dbReference type="EMBL" id="MBB5719073.1"/>
    </source>
</evidence>
<dbReference type="PANTHER" id="PTHR45011">
    <property type="entry name" value="DAP3-BINDING CELL DEATH ENHANCER 1"/>
    <property type="match status" value="1"/>
</dbReference>